<reference evidence="1 2" key="1">
    <citation type="submission" date="2020-01" db="EMBL/GenBank/DDBJ databases">
        <authorList>
            <consortium name="DOE Joint Genome Institute"/>
            <person name="Haridas S."/>
            <person name="Albert R."/>
            <person name="Binder M."/>
            <person name="Bloem J."/>
            <person name="Labutti K."/>
            <person name="Salamov A."/>
            <person name="Andreopoulos B."/>
            <person name="Baker S.E."/>
            <person name="Barry K."/>
            <person name="Bills G."/>
            <person name="Bluhm B.H."/>
            <person name="Cannon C."/>
            <person name="Castanera R."/>
            <person name="Culley D.E."/>
            <person name="Daum C."/>
            <person name="Ezra D."/>
            <person name="Gonzalez J.B."/>
            <person name="Henrissat B."/>
            <person name="Kuo A."/>
            <person name="Liang C."/>
            <person name="Lipzen A."/>
            <person name="Lutzoni F."/>
            <person name="Magnuson J."/>
            <person name="Mondo S."/>
            <person name="Nolan M."/>
            <person name="Ohm R."/>
            <person name="Pangilinan J."/>
            <person name="Park H.-J.H."/>
            <person name="Ramirez L."/>
            <person name="Alfaro M."/>
            <person name="Sun H."/>
            <person name="Tritt A."/>
            <person name="Yoshinaga Y."/>
            <person name="Zwiers L.-H.L."/>
            <person name="Turgeon B.G."/>
            <person name="Goodwin S.B."/>
            <person name="Spatafora J.W."/>
            <person name="Crous P.W."/>
            <person name="Grigoriev I.V."/>
        </authorList>
    </citation>
    <scope>NUCLEOTIDE SEQUENCE [LARGE SCALE GENOMIC DNA]</scope>
    <source>
        <strain evidence="1 2">CBS 611.86</strain>
    </source>
</reference>
<dbReference type="EMBL" id="JAADJZ010000004">
    <property type="protein sequence ID" value="KAF2875931.1"/>
    <property type="molecule type" value="Genomic_DNA"/>
</dbReference>
<name>A0A7C8IFI4_9PLEO</name>
<dbReference type="Proteomes" id="UP000481861">
    <property type="component" value="Unassembled WGS sequence"/>
</dbReference>
<protein>
    <submittedName>
        <fullName evidence="1">Uncharacterized protein</fullName>
    </submittedName>
</protein>
<comment type="caution">
    <text evidence="1">The sequence shown here is derived from an EMBL/GenBank/DDBJ whole genome shotgun (WGS) entry which is preliminary data.</text>
</comment>
<evidence type="ECO:0000313" key="2">
    <source>
        <dbReference type="Proteomes" id="UP000481861"/>
    </source>
</evidence>
<evidence type="ECO:0000313" key="1">
    <source>
        <dbReference type="EMBL" id="KAF2875931.1"/>
    </source>
</evidence>
<proteinExistence type="predicted"/>
<keyword evidence="2" id="KW-1185">Reference proteome</keyword>
<organism evidence="1 2">
    <name type="scientific">Massariosphaeria phaeospora</name>
    <dbReference type="NCBI Taxonomy" id="100035"/>
    <lineage>
        <taxon>Eukaryota</taxon>
        <taxon>Fungi</taxon>
        <taxon>Dikarya</taxon>
        <taxon>Ascomycota</taxon>
        <taxon>Pezizomycotina</taxon>
        <taxon>Dothideomycetes</taxon>
        <taxon>Pleosporomycetidae</taxon>
        <taxon>Pleosporales</taxon>
        <taxon>Pleosporales incertae sedis</taxon>
        <taxon>Massariosphaeria</taxon>
    </lineage>
</organism>
<gene>
    <name evidence="1" type="ORF">BDV95DRAFT_537680</name>
</gene>
<sequence>MCISRATLPMAFCTVPHAPHFFRGHPYNSSHESHTHQFSVFFHVFTSRLTAILNPHSSRIAAPEGGQHLTMDTITELHRLTNQHAVLKSGMGTLTLAPRVKGDEERWEEAVGIVREVLGGWEVEVEVCGECCGCYEVKRYRGEPMEWRRPLRLKYLSIGLRLKAVGRLIRSYLVHITKQYVTDRRYLLKRGTSYCSRSVAIRSL</sequence>
<accession>A0A7C8IFI4</accession>
<dbReference type="AlphaFoldDB" id="A0A7C8IFI4"/>